<dbReference type="AlphaFoldDB" id="A0A2A8CZ70"/>
<protein>
    <submittedName>
        <fullName evidence="1">Uncharacterized protein</fullName>
    </submittedName>
</protein>
<evidence type="ECO:0000313" key="1">
    <source>
        <dbReference type="EMBL" id="PEN13901.1"/>
    </source>
</evidence>
<reference evidence="1 2" key="1">
    <citation type="submission" date="2017-10" db="EMBL/GenBank/DDBJ databases">
        <title>Draft genome of Longibacter Salinarum.</title>
        <authorList>
            <person name="Goh K.M."/>
            <person name="Shamsir M.S."/>
            <person name="Lim S.W."/>
        </authorList>
    </citation>
    <scope>NUCLEOTIDE SEQUENCE [LARGE SCALE GENOMIC DNA]</scope>
    <source>
        <strain evidence="1 2">KCTC 52045</strain>
    </source>
</reference>
<comment type="caution">
    <text evidence="1">The sequence shown here is derived from an EMBL/GenBank/DDBJ whole genome shotgun (WGS) entry which is preliminary data.</text>
</comment>
<gene>
    <name evidence="1" type="ORF">CRI94_07545</name>
</gene>
<dbReference type="Proteomes" id="UP000220102">
    <property type="component" value="Unassembled WGS sequence"/>
</dbReference>
<dbReference type="RefSeq" id="WP_098075064.1">
    <property type="nucleotide sequence ID" value="NZ_PDEQ01000003.1"/>
</dbReference>
<dbReference type="EMBL" id="PDEQ01000003">
    <property type="protein sequence ID" value="PEN13901.1"/>
    <property type="molecule type" value="Genomic_DNA"/>
</dbReference>
<proteinExistence type="predicted"/>
<evidence type="ECO:0000313" key="2">
    <source>
        <dbReference type="Proteomes" id="UP000220102"/>
    </source>
</evidence>
<organism evidence="1 2">
    <name type="scientific">Longibacter salinarum</name>
    <dbReference type="NCBI Taxonomy" id="1850348"/>
    <lineage>
        <taxon>Bacteria</taxon>
        <taxon>Pseudomonadati</taxon>
        <taxon>Rhodothermota</taxon>
        <taxon>Rhodothermia</taxon>
        <taxon>Rhodothermales</taxon>
        <taxon>Salisaetaceae</taxon>
        <taxon>Longibacter</taxon>
    </lineage>
</organism>
<name>A0A2A8CZ70_9BACT</name>
<accession>A0A2A8CZ70</accession>
<sequence length="77" mass="8696">MLLVNVGAHTINVEQALAFHDDGDTVEIIFASDGEEDERYTIELDGKQAERMRAWLDRNAEGVRGNERAGFHIESEH</sequence>
<keyword evidence="2" id="KW-1185">Reference proteome</keyword>